<gene>
    <name evidence="3" type="ORF">ACFP1L_07560</name>
</gene>
<comment type="caution">
    <text evidence="3">The sequence shown here is derived from an EMBL/GenBank/DDBJ whole genome shotgun (WGS) entry which is preliminary data.</text>
</comment>
<keyword evidence="2" id="KW-0732">Signal</keyword>
<evidence type="ECO:0000256" key="1">
    <source>
        <dbReference type="ARBA" id="ARBA00010646"/>
    </source>
</evidence>
<dbReference type="RefSeq" id="WP_223877423.1">
    <property type="nucleotide sequence ID" value="NZ_BJDI01000002.1"/>
</dbReference>
<evidence type="ECO:0000313" key="3">
    <source>
        <dbReference type="EMBL" id="MFC6201727.1"/>
    </source>
</evidence>
<keyword evidence="4" id="KW-1185">Reference proteome</keyword>
<dbReference type="Gene3D" id="3.20.20.80">
    <property type="entry name" value="Glycosidases"/>
    <property type="match status" value="1"/>
</dbReference>
<feature type="signal peptide" evidence="2">
    <location>
        <begin position="1"/>
        <end position="29"/>
    </location>
</feature>
<name>A0ABW1SK97_9LACO</name>
<dbReference type="PROSITE" id="PS51904">
    <property type="entry name" value="GLYCOSYL_HYDROL_F25_2"/>
    <property type="match status" value="1"/>
</dbReference>
<proteinExistence type="inferred from homology"/>
<sequence>MKVKKGWGLALATLGMLLTMGTAATKADAAVPDISEWQTRLSATQVRSLKSQVSFVINRVQYGAGYEDITHRSNESLYVKYGVPFGSYDFATFSSAGAARTEAQRFYARTNKNTRFYVLDFETNNGMGSGTANAAVKAWYAEMRKLTNKKLIFYSYQSFATTYANAARGAFDAQWIANYSYRPTVSFSMWQYTSAYHFNGLKYNGKPIDFDNNLVDGHSVTAYHPISWWTNGKSARVATHAPAKAVATSKPAATPKPAKPKTYAYSNYAAGQYAYLNSGASNYEDRSRVPKSVKRNTYRITAVHAMNRSHSKQAVYLAGLNKWVLAQDVTGYWRNGASGRFTLRFNANIYNDQNLKVKSGRRIAKGATVTGKVIKVGRLYRVQLNGGGYITAQVKEANFVEVKPAKTYAYSSYKAGQYAYLNSAATHYYDQGRVPKKAKQKTYRITAVRGMNRSHSKQAVYLAGLNKWVLSQDVTGYWWQGSRGRFQLRFNANIYRDKKLKQKSGRRIAKNAVVTGHIVKVGKLYRIQLNGGGYITAQVRETNYLG</sequence>
<protein>
    <submittedName>
        <fullName evidence="3">GH25 family lysozyme</fullName>
    </submittedName>
</protein>
<feature type="chain" id="PRO_5046675093" evidence="2">
    <location>
        <begin position="30"/>
        <end position="546"/>
    </location>
</feature>
<dbReference type="Proteomes" id="UP001596171">
    <property type="component" value="Unassembled WGS sequence"/>
</dbReference>
<dbReference type="SUPFAM" id="SSF51445">
    <property type="entry name" value="(Trans)glycosidases"/>
    <property type="match status" value="1"/>
</dbReference>
<dbReference type="InterPro" id="IPR017853">
    <property type="entry name" value="GH"/>
</dbReference>
<evidence type="ECO:0000256" key="2">
    <source>
        <dbReference type="SAM" id="SignalP"/>
    </source>
</evidence>
<dbReference type="InterPro" id="IPR002053">
    <property type="entry name" value="Glyco_hydro_25"/>
</dbReference>
<reference evidence="4" key="1">
    <citation type="journal article" date="2019" name="Int. J. Syst. Evol. Microbiol.">
        <title>The Global Catalogue of Microorganisms (GCM) 10K type strain sequencing project: providing services to taxonomists for standard genome sequencing and annotation.</title>
        <authorList>
            <consortium name="The Broad Institute Genomics Platform"/>
            <consortium name="The Broad Institute Genome Sequencing Center for Infectious Disease"/>
            <person name="Wu L."/>
            <person name="Ma J."/>
        </authorList>
    </citation>
    <scope>NUCLEOTIDE SEQUENCE [LARGE SCALE GENOMIC DNA]</scope>
    <source>
        <strain evidence="4">CCM 8930</strain>
    </source>
</reference>
<evidence type="ECO:0000313" key="4">
    <source>
        <dbReference type="Proteomes" id="UP001596171"/>
    </source>
</evidence>
<dbReference type="Pfam" id="PF01183">
    <property type="entry name" value="Glyco_hydro_25"/>
    <property type="match status" value="1"/>
</dbReference>
<accession>A0ABW1SK97</accession>
<dbReference type="EMBL" id="JBHSSE010000016">
    <property type="protein sequence ID" value="MFC6201727.1"/>
    <property type="molecule type" value="Genomic_DNA"/>
</dbReference>
<comment type="similarity">
    <text evidence="1">Belongs to the glycosyl hydrolase 25 family.</text>
</comment>
<dbReference type="PANTHER" id="PTHR34135:SF1">
    <property type="entry name" value="GLYCOSYL HYDROLASE FAMILY 25"/>
    <property type="match status" value="1"/>
</dbReference>
<dbReference type="PANTHER" id="PTHR34135">
    <property type="entry name" value="LYSOZYME"/>
    <property type="match status" value="1"/>
</dbReference>
<organism evidence="3 4">
    <name type="scientific">Lactiplantibacillus nangangensis</name>
    <dbReference type="NCBI Taxonomy" id="2559917"/>
    <lineage>
        <taxon>Bacteria</taxon>
        <taxon>Bacillati</taxon>
        <taxon>Bacillota</taxon>
        <taxon>Bacilli</taxon>
        <taxon>Lactobacillales</taxon>
        <taxon>Lactobacillaceae</taxon>
        <taxon>Lactiplantibacillus</taxon>
    </lineage>
</organism>